<evidence type="ECO:0000313" key="3">
    <source>
        <dbReference type="Proteomes" id="UP001385499"/>
    </source>
</evidence>
<dbReference type="EMBL" id="JBAKIA010000010">
    <property type="protein sequence ID" value="MEJ8475266.1"/>
    <property type="molecule type" value="Genomic_DNA"/>
</dbReference>
<gene>
    <name evidence="2" type="ORF">V6575_14320</name>
</gene>
<accession>A0ABU8TM67</accession>
<name>A0ABU8TM67_9HYPH</name>
<feature type="signal peptide" evidence="1">
    <location>
        <begin position="1"/>
        <end position="29"/>
    </location>
</feature>
<proteinExistence type="predicted"/>
<comment type="caution">
    <text evidence="2">The sequence shown here is derived from an EMBL/GenBank/DDBJ whole genome shotgun (WGS) entry which is preliminary data.</text>
</comment>
<reference evidence="2 3" key="1">
    <citation type="submission" date="2024-02" db="EMBL/GenBank/DDBJ databases">
        <title>Roseibium algae sp. nov., isolated from marine alga (Grateloupia sp.), showing potential in myo-inositol conversion.</title>
        <authorList>
            <person name="Wang Y."/>
        </authorList>
    </citation>
    <scope>NUCLEOTIDE SEQUENCE [LARGE SCALE GENOMIC DNA]</scope>
    <source>
        <strain evidence="2 3">H3510</strain>
    </source>
</reference>
<keyword evidence="1" id="KW-0732">Signal</keyword>
<organism evidence="2 3">
    <name type="scientific">Roseibium algae</name>
    <dbReference type="NCBI Taxonomy" id="3123038"/>
    <lineage>
        <taxon>Bacteria</taxon>
        <taxon>Pseudomonadati</taxon>
        <taxon>Pseudomonadota</taxon>
        <taxon>Alphaproteobacteria</taxon>
        <taxon>Hyphomicrobiales</taxon>
        <taxon>Stappiaceae</taxon>
        <taxon>Roseibium</taxon>
    </lineage>
</organism>
<protein>
    <submittedName>
        <fullName evidence="2">Uncharacterized protein</fullName>
    </submittedName>
</protein>
<evidence type="ECO:0000256" key="1">
    <source>
        <dbReference type="SAM" id="SignalP"/>
    </source>
</evidence>
<dbReference type="Proteomes" id="UP001385499">
    <property type="component" value="Unassembled WGS sequence"/>
</dbReference>
<feature type="chain" id="PRO_5046198480" evidence="1">
    <location>
        <begin position="30"/>
        <end position="395"/>
    </location>
</feature>
<evidence type="ECO:0000313" key="2">
    <source>
        <dbReference type="EMBL" id="MEJ8475266.1"/>
    </source>
</evidence>
<dbReference type="RefSeq" id="WP_340275253.1">
    <property type="nucleotide sequence ID" value="NZ_JBAKIA010000010.1"/>
</dbReference>
<sequence length="395" mass="41118">MKTHFRRSASALAIGLFIANAAGSLPARAFEPSGNDVADAFLNLLEAQEGTVESYSAVNTSGDTVTIEGIKLTDEGADNLRVTIARTDLTNAETVSGGLMKVGEMALSGLNMTADDGSLSIASFSSTDLVLPTAAELTGSDDVPPMAPSYGELEILGTVIQDEDGNQATASRIFIAIDEMDGDLPTASRFAIDGLLIDPESLDNDGKKTLSDLGYEQINISIAGSGKWVPEAATVNVDDLEITADDAGTVKMSFMLGGVTRDVVNELNKTQGEPEDALGLIQGITVNSISLAVDNDSLIERILDMQAKEIGTDRAGMVAQLQGGLPMMLSLLQNPEFQTKVATALGSFLKNPVSLNLVATPAAPVPVAQIMGTAMMAPQTLPQVLGLDITANSGE</sequence>
<keyword evidence="3" id="KW-1185">Reference proteome</keyword>